<dbReference type="HOGENOM" id="CLU_632571_0_0_2"/>
<dbReference type="EMBL" id="CP000493">
    <property type="protein sequence ID" value="ABM80270.1"/>
    <property type="molecule type" value="Genomic_DNA"/>
</dbReference>
<dbReference type="STRING" id="415426.Hbut_0404"/>
<dbReference type="Pfam" id="PF01507">
    <property type="entry name" value="PAPS_reduct"/>
    <property type="match status" value="1"/>
</dbReference>
<evidence type="ECO:0000259" key="1">
    <source>
        <dbReference type="Pfam" id="PF01507"/>
    </source>
</evidence>
<dbReference type="Proteomes" id="UP000002593">
    <property type="component" value="Chromosome"/>
</dbReference>
<protein>
    <submittedName>
        <fullName evidence="2">3'-phosphoadenosine 5'-phosphosulfate sulfotransferase</fullName>
    </submittedName>
</protein>
<proteinExistence type="predicted"/>
<dbReference type="SUPFAM" id="SSF52402">
    <property type="entry name" value="Adenine nucleotide alpha hydrolases-like"/>
    <property type="match status" value="1"/>
</dbReference>
<dbReference type="RefSeq" id="WP_011821588.1">
    <property type="nucleotide sequence ID" value="NC_008818.1"/>
</dbReference>
<feature type="domain" description="Phosphoadenosine phosphosulphate reductase" evidence="1">
    <location>
        <begin position="244"/>
        <end position="415"/>
    </location>
</feature>
<name>A2BJV9_HYPBU</name>
<accession>A2BJV9</accession>
<dbReference type="InterPro" id="IPR014729">
    <property type="entry name" value="Rossmann-like_a/b/a_fold"/>
</dbReference>
<dbReference type="KEGG" id="hbu:Hbut_0404"/>
<sequence>MFTIVVRSRKDAAAVSAMVERFYRDWGVDVKTLHGARSPAAAEAALEEIIEPDKFYIVLLGREDREVASHLAEWLPPNVVLRVVPRARVRNARLEQLYMEVVKARTMFRVATSWDESRRAYVFGPVGSPIDPQLEDPAPSYEVFIGVGRFSRLVSRLSGTLIGENPLVVRTTGGTHIVYNGPNPVVELDIGDAGFKPRASRINDGIEPISVSMDSLVEANREVIGIYERAAIRFLRSLGEFDTIIVPWSGGKDSTAALLLALKAYGKDRVRVVYGDTGTEFPDSVRYVEEVAEKLGIEVVRAYAGIDKELMRGAPLPSHGDRWCTILKVKSIEEMAVKLAEGKTLLVVGDRDAESPRRSARPPVRRAYTGDMLVVTPLRMWSAAHVQLYIIMNGLPLNPMYYYGFYRIGCYMCPALRNWEIYAMTTSELHIKLSKNPIYRRFIVSRLYKRAAVTKTTVACVVGDEAPIAPCG</sequence>
<dbReference type="GO" id="GO:0003824">
    <property type="term" value="F:catalytic activity"/>
    <property type="evidence" value="ECO:0007669"/>
    <property type="project" value="InterPro"/>
</dbReference>
<dbReference type="NCBIfam" id="NF006351">
    <property type="entry name" value="PRK08576.1"/>
    <property type="match status" value="1"/>
</dbReference>
<dbReference type="AlphaFoldDB" id="A2BJV9"/>
<dbReference type="PANTHER" id="PTHR43196">
    <property type="entry name" value="SULFATE ADENYLYLTRANSFERASE SUBUNIT 2"/>
    <property type="match status" value="1"/>
</dbReference>
<dbReference type="OrthoDB" id="14887at2157"/>
<evidence type="ECO:0000313" key="2">
    <source>
        <dbReference type="EMBL" id="ABM80270.1"/>
    </source>
</evidence>
<evidence type="ECO:0000313" key="3">
    <source>
        <dbReference type="Proteomes" id="UP000002593"/>
    </source>
</evidence>
<dbReference type="EnsemblBacteria" id="ABM80270">
    <property type="protein sequence ID" value="ABM80270"/>
    <property type="gene ID" value="Hbut_0404"/>
</dbReference>
<dbReference type="GeneID" id="4782065"/>
<dbReference type="eggNOG" id="arCOG00072">
    <property type="taxonomic scope" value="Archaea"/>
</dbReference>
<dbReference type="Gene3D" id="3.40.50.620">
    <property type="entry name" value="HUPs"/>
    <property type="match status" value="1"/>
</dbReference>
<gene>
    <name evidence="2" type="ordered locus">Hbut_0404</name>
</gene>
<dbReference type="InterPro" id="IPR002500">
    <property type="entry name" value="PAPS_reduct_dom"/>
</dbReference>
<dbReference type="InterPro" id="IPR050128">
    <property type="entry name" value="Sulfate_adenylyltrnsfr_sub2"/>
</dbReference>
<organism evidence="2 3">
    <name type="scientific">Hyperthermus butylicus (strain DSM 5456 / JCM 9403 / PLM1-5)</name>
    <dbReference type="NCBI Taxonomy" id="415426"/>
    <lineage>
        <taxon>Archaea</taxon>
        <taxon>Thermoproteota</taxon>
        <taxon>Thermoprotei</taxon>
        <taxon>Desulfurococcales</taxon>
        <taxon>Pyrodictiaceae</taxon>
        <taxon>Hyperthermus</taxon>
    </lineage>
</organism>
<reference evidence="2 3" key="1">
    <citation type="journal article" date="2007" name="Archaea">
        <title>The genome of Hyperthermus butylicus: a sulfur-reducing, peptide fermenting, neutrophilic Crenarchaeote growing up to 108 degrees C.</title>
        <authorList>
            <person name="Brugger K."/>
            <person name="Chen L."/>
            <person name="Stark M."/>
            <person name="Zibat A."/>
            <person name="Redder P."/>
            <person name="Ruepp A."/>
            <person name="Awayez M."/>
            <person name="She Q."/>
            <person name="Garrett R.A."/>
            <person name="Klenk H.P."/>
        </authorList>
    </citation>
    <scope>NUCLEOTIDE SEQUENCE [LARGE SCALE GENOMIC DNA]</scope>
    <source>
        <strain evidence="3">DSM 5456 / JCM 9403 / PLM1-5</strain>
    </source>
</reference>
<keyword evidence="3" id="KW-1185">Reference proteome</keyword>
<dbReference type="PANTHER" id="PTHR43196:SF2">
    <property type="entry name" value="PHOSPHOADENOSINE PHOSPHOSULFATE REDUCTASE"/>
    <property type="match status" value="1"/>
</dbReference>